<evidence type="ECO:0000256" key="1">
    <source>
        <dbReference type="SAM" id="MobiDB-lite"/>
    </source>
</evidence>
<evidence type="ECO:0000313" key="4">
    <source>
        <dbReference type="WBParaSite" id="GPUH_0001693001-mRNA-1"/>
    </source>
</evidence>
<organism evidence="4">
    <name type="scientific">Gongylonema pulchrum</name>
    <dbReference type="NCBI Taxonomy" id="637853"/>
    <lineage>
        <taxon>Eukaryota</taxon>
        <taxon>Metazoa</taxon>
        <taxon>Ecdysozoa</taxon>
        <taxon>Nematoda</taxon>
        <taxon>Chromadorea</taxon>
        <taxon>Rhabditida</taxon>
        <taxon>Spirurina</taxon>
        <taxon>Spiruromorpha</taxon>
        <taxon>Spiruroidea</taxon>
        <taxon>Gongylonematidae</taxon>
        <taxon>Gongylonema</taxon>
    </lineage>
</organism>
<dbReference type="Proteomes" id="UP000271098">
    <property type="component" value="Unassembled WGS sequence"/>
</dbReference>
<dbReference type="OrthoDB" id="48509at2759"/>
<accession>A0A183E7G7</accession>
<keyword evidence="3" id="KW-1185">Reference proteome</keyword>
<reference evidence="4" key="1">
    <citation type="submission" date="2016-06" db="UniProtKB">
        <authorList>
            <consortium name="WormBaseParasite"/>
        </authorList>
    </citation>
    <scope>IDENTIFICATION</scope>
</reference>
<proteinExistence type="predicted"/>
<feature type="compositionally biased region" description="Basic and acidic residues" evidence="1">
    <location>
        <begin position="221"/>
        <end position="230"/>
    </location>
</feature>
<dbReference type="WBParaSite" id="GPUH_0001693001-mRNA-1">
    <property type="protein sequence ID" value="GPUH_0001693001-mRNA-1"/>
    <property type="gene ID" value="GPUH_0001693001"/>
</dbReference>
<feature type="compositionally biased region" description="Gly residues" evidence="1">
    <location>
        <begin position="184"/>
        <end position="196"/>
    </location>
</feature>
<dbReference type="AlphaFoldDB" id="A0A183E7G7"/>
<name>A0A183E7G7_9BILA</name>
<dbReference type="EMBL" id="UYRT01084394">
    <property type="protein sequence ID" value="VDN28777.1"/>
    <property type="molecule type" value="Genomic_DNA"/>
</dbReference>
<feature type="region of interest" description="Disordered" evidence="1">
    <location>
        <begin position="1"/>
        <end position="29"/>
    </location>
</feature>
<reference evidence="2 3" key="2">
    <citation type="submission" date="2018-11" db="EMBL/GenBank/DDBJ databases">
        <authorList>
            <consortium name="Pathogen Informatics"/>
        </authorList>
    </citation>
    <scope>NUCLEOTIDE SEQUENCE [LARGE SCALE GENOMIC DNA]</scope>
</reference>
<sequence length="352" mass="37695">MRPVSMSLSGAGAVSGTPPGATNRAEQLSATENRSFDYPIADPIFVKNRYGREDLLALLSKEAQPPNGLEKCQFYVTAAQKPIVLVPLSDVETVLVFVLHADRATIASGGMIGAANIPNQLRTGQENRAFSPSWMGGVTSAGVGRGSAQFGRGGALGSYRGRGIVQANSAHVTDTSVIGRFGSNRGGRGGALGVGRGLTTATQQQQQQQQPFNTRAQALYDPRDPRDRPRQRLRSTSDEVANPPFGGAMVDDSSSNGWSQLGRNAAPWSKRVAAAAAAAANGSVQSSEPPHDTAAAAVQYTQMNTGEYVNRQTQQLPEWIGGDREKFVISCYHYIYCCFLTYGRRMRNLVQL</sequence>
<protein>
    <submittedName>
        <fullName evidence="4">YTH domain-containing protein</fullName>
    </submittedName>
</protein>
<evidence type="ECO:0000313" key="3">
    <source>
        <dbReference type="Proteomes" id="UP000271098"/>
    </source>
</evidence>
<gene>
    <name evidence="2" type="ORF">GPUH_LOCUS16908</name>
</gene>
<feature type="region of interest" description="Disordered" evidence="1">
    <location>
        <begin position="178"/>
        <end position="254"/>
    </location>
</feature>
<evidence type="ECO:0000313" key="2">
    <source>
        <dbReference type="EMBL" id="VDN28777.1"/>
    </source>
</evidence>